<organism evidence="4 10">
    <name type="scientific">Rotaria magnacalcarata</name>
    <dbReference type="NCBI Taxonomy" id="392030"/>
    <lineage>
        <taxon>Eukaryota</taxon>
        <taxon>Metazoa</taxon>
        <taxon>Spiralia</taxon>
        <taxon>Gnathifera</taxon>
        <taxon>Rotifera</taxon>
        <taxon>Eurotatoria</taxon>
        <taxon>Bdelloidea</taxon>
        <taxon>Philodinida</taxon>
        <taxon>Philodinidae</taxon>
        <taxon>Rotaria</taxon>
    </lineage>
</organism>
<dbReference type="Proteomes" id="UP000681967">
    <property type="component" value="Unassembled WGS sequence"/>
</dbReference>
<comment type="caution">
    <text evidence="4">The sequence shown here is derived from an EMBL/GenBank/DDBJ whole genome shotgun (WGS) entry which is preliminary data.</text>
</comment>
<evidence type="ECO:0000313" key="3">
    <source>
        <dbReference type="EMBL" id="CAF2037297.1"/>
    </source>
</evidence>
<proteinExistence type="predicted"/>
<dbReference type="Proteomes" id="UP000663842">
    <property type="component" value="Unassembled WGS sequence"/>
</dbReference>
<dbReference type="EMBL" id="CAJOBJ010346476">
    <property type="protein sequence ID" value="CAF5202096.1"/>
    <property type="molecule type" value="Genomic_DNA"/>
</dbReference>
<dbReference type="Proteomes" id="UP000663855">
    <property type="component" value="Unassembled WGS sequence"/>
</dbReference>
<dbReference type="Proteomes" id="UP000663856">
    <property type="component" value="Unassembled WGS sequence"/>
</dbReference>
<dbReference type="Proteomes" id="UP000663834">
    <property type="component" value="Unassembled WGS sequence"/>
</dbReference>
<name>A0A816WTR4_9BILA</name>
<evidence type="ECO:0000313" key="7">
    <source>
        <dbReference type="EMBL" id="CAF5152598.1"/>
    </source>
</evidence>
<reference evidence="4" key="1">
    <citation type="submission" date="2021-02" db="EMBL/GenBank/DDBJ databases">
        <authorList>
            <person name="Nowell W R."/>
        </authorList>
    </citation>
    <scope>NUCLEOTIDE SEQUENCE</scope>
</reference>
<evidence type="ECO:0000313" key="1">
    <source>
        <dbReference type="EMBL" id="CAF1374676.1"/>
    </source>
</evidence>
<gene>
    <name evidence="7" type="ORF">BYL167_LOCUS72608</name>
    <name evidence="1" type="ORF">CJN711_LOCUS20629</name>
    <name evidence="8" type="ORF">GIL414_LOCUS76949</name>
    <name evidence="2" type="ORF">KQP761_LOCUS35537</name>
    <name evidence="6" type="ORF">OVN521_LOCUS27997</name>
    <name evidence="5" type="ORF">UXM345_LOCUS23047</name>
    <name evidence="3" type="ORF">WKI299_LOCUS7761</name>
    <name evidence="4" type="ORF">XDN619_LOCUS26185</name>
</gene>
<dbReference type="Proteomes" id="UP000681720">
    <property type="component" value="Unassembled WGS sequence"/>
</dbReference>
<evidence type="ECO:0000313" key="10">
    <source>
        <dbReference type="Proteomes" id="UP000663887"/>
    </source>
</evidence>
<dbReference type="EMBL" id="CAJNOV010009662">
    <property type="protein sequence ID" value="CAF1374676.1"/>
    <property type="molecule type" value="Genomic_DNA"/>
</dbReference>
<keyword evidence="9" id="KW-1185">Reference proteome</keyword>
<evidence type="ECO:0008006" key="11">
    <source>
        <dbReference type="Google" id="ProtNLM"/>
    </source>
</evidence>
<dbReference type="EMBL" id="CAJOBG010007965">
    <property type="protein sequence ID" value="CAF4231434.1"/>
    <property type="molecule type" value="Genomic_DNA"/>
</dbReference>
<dbReference type="AlphaFoldDB" id="A0A816WTR4"/>
<protein>
    <recommendedName>
        <fullName evidence="11">MULE transposase domain-containing protein</fullName>
    </recommendedName>
</protein>
<evidence type="ECO:0000313" key="5">
    <source>
        <dbReference type="EMBL" id="CAF4114760.1"/>
    </source>
</evidence>
<dbReference type="OrthoDB" id="10029846at2759"/>
<dbReference type="EMBL" id="CAJNOW010020006">
    <property type="protein sequence ID" value="CAF1676695.1"/>
    <property type="molecule type" value="Genomic_DNA"/>
</dbReference>
<evidence type="ECO:0000313" key="9">
    <source>
        <dbReference type="Proteomes" id="UP000663866"/>
    </source>
</evidence>
<evidence type="ECO:0000313" key="2">
    <source>
        <dbReference type="EMBL" id="CAF1676695.1"/>
    </source>
</evidence>
<dbReference type="EMBL" id="CAJOBH010258844">
    <property type="protein sequence ID" value="CAF5152598.1"/>
    <property type="molecule type" value="Genomic_DNA"/>
</dbReference>
<sequence>MSDFEETLAEVIKSEFSNSLYVGCYFHYTQAIYRNIQRLGLSSKYATDEETRNTCRKIMALALMPVSLVL</sequence>
<dbReference type="EMBL" id="CAJNRF010002374">
    <property type="protein sequence ID" value="CAF2037297.1"/>
    <property type="molecule type" value="Genomic_DNA"/>
</dbReference>
<dbReference type="Proteomes" id="UP000663887">
    <property type="component" value="Unassembled WGS sequence"/>
</dbReference>
<evidence type="ECO:0000313" key="8">
    <source>
        <dbReference type="EMBL" id="CAF5202096.1"/>
    </source>
</evidence>
<dbReference type="EMBL" id="CAJOBF010003901">
    <property type="protein sequence ID" value="CAF4114760.1"/>
    <property type="molecule type" value="Genomic_DNA"/>
</dbReference>
<evidence type="ECO:0000313" key="4">
    <source>
        <dbReference type="EMBL" id="CAF2137983.1"/>
    </source>
</evidence>
<evidence type="ECO:0000313" key="6">
    <source>
        <dbReference type="EMBL" id="CAF4231434.1"/>
    </source>
</evidence>
<accession>A0A816WTR4</accession>
<dbReference type="Proteomes" id="UP000663866">
    <property type="component" value="Unassembled WGS sequence"/>
</dbReference>
<dbReference type="EMBL" id="CAJNRG010012172">
    <property type="protein sequence ID" value="CAF2137983.1"/>
    <property type="molecule type" value="Genomic_DNA"/>
</dbReference>